<dbReference type="InterPro" id="IPR026889">
    <property type="entry name" value="Zn_Tnp"/>
</dbReference>
<dbReference type="PANTHER" id="PTHR37023">
    <property type="entry name" value="TRANSPOSASE"/>
    <property type="match status" value="1"/>
</dbReference>
<accession>A0A8J6TAY8</accession>
<comment type="caution">
    <text evidence="3">The sequence shown here is derived from an EMBL/GenBank/DDBJ whole genome shotgun (WGS) entry which is preliminary data.</text>
</comment>
<dbReference type="GO" id="GO:0004803">
    <property type="term" value="F:transposase activity"/>
    <property type="evidence" value="ECO:0007669"/>
    <property type="project" value="InterPro"/>
</dbReference>
<dbReference type="GO" id="GO:0006313">
    <property type="term" value="P:DNA transposition"/>
    <property type="evidence" value="ECO:0007669"/>
    <property type="project" value="InterPro"/>
</dbReference>
<dbReference type="Pfam" id="PF04986">
    <property type="entry name" value="Y2_Tnp"/>
    <property type="match status" value="1"/>
</dbReference>
<dbReference type="PANTHER" id="PTHR37023:SF1">
    <property type="entry name" value="ISSOD25 TRANSPOSASE TNPA_ISSOD25"/>
    <property type="match status" value="1"/>
</dbReference>
<evidence type="ECO:0000259" key="1">
    <source>
        <dbReference type="Pfam" id="PF04986"/>
    </source>
</evidence>
<reference evidence="3 4" key="1">
    <citation type="submission" date="2020-08" db="EMBL/GenBank/DDBJ databases">
        <title>Bridging the membrane lipid divide: bacteria of the FCB group superphylum have the potential to synthesize archaeal ether lipids.</title>
        <authorList>
            <person name="Villanueva L."/>
            <person name="Von Meijenfeldt F.A.B."/>
            <person name="Westbye A.B."/>
            <person name="Yadav S."/>
            <person name="Hopmans E.C."/>
            <person name="Dutilh B.E."/>
            <person name="Sinninghe Damste J.S."/>
        </authorList>
    </citation>
    <scope>NUCLEOTIDE SEQUENCE [LARGE SCALE GENOMIC DNA]</scope>
    <source>
        <strain evidence="3">NIOZ-UU47</strain>
    </source>
</reference>
<gene>
    <name evidence="3" type="ORF">H8E41_00115</name>
</gene>
<evidence type="ECO:0000259" key="2">
    <source>
        <dbReference type="Pfam" id="PF14319"/>
    </source>
</evidence>
<organism evidence="3 4">
    <name type="scientific">Candidatus Desulfobia pelagia</name>
    <dbReference type="NCBI Taxonomy" id="2841692"/>
    <lineage>
        <taxon>Bacteria</taxon>
        <taxon>Pseudomonadati</taxon>
        <taxon>Thermodesulfobacteriota</taxon>
        <taxon>Desulfobulbia</taxon>
        <taxon>Desulfobulbales</taxon>
        <taxon>Desulfobulbaceae</taxon>
        <taxon>Candidatus Desulfobia</taxon>
    </lineage>
</organism>
<sequence>MLLSSIINEFKDRFFDRYKNYVLPSHKKALQAMVQCRQEHGPHMLAQCTDHNCGKQIYIPHSCGHRNCPHCQNHENRQWIENQLSKRLPAQYYLITFTLPEQLRDLAWKHQTTIYSLMFACVQDLLKTFTKKDKKLGGAAGFTTILHTHSRALEYHPHIHVVMPGASINTKTGLWRVKSSGYLFSHKALAQVFRAKILQLIVDHGLSVPEDCPKQWVVDCKDVGNGDKAIIYLGRYLYRGVIREQDILQCENGIVTFRYLHAKTGQYRSRTVTGEYFLYLLMLHVLPKGFRRTRCYGFLHPCSKKLIRFLQMVLRVNPLSMFVRKLKERPTITCPVCGAVMKIIMTKIPKPPTRQAACLT</sequence>
<dbReference type="Proteomes" id="UP000614424">
    <property type="component" value="Unassembled WGS sequence"/>
</dbReference>
<dbReference type="GO" id="GO:0003677">
    <property type="term" value="F:DNA binding"/>
    <property type="evidence" value="ECO:0007669"/>
    <property type="project" value="InterPro"/>
</dbReference>
<evidence type="ECO:0000313" key="4">
    <source>
        <dbReference type="Proteomes" id="UP000614424"/>
    </source>
</evidence>
<dbReference type="AlphaFoldDB" id="A0A8J6TAY8"/>
<protein>
    <submittedName>
        <fullName evidence="3">Transposase</fullName>
    </submittedName>
</protein>
<feature type="domain" description="Transposase zinc-binding" evidence="2">
    <location>
        <begin position="6"/>
        <end position="99"/>
    </location>
</feature>
<name>A0A8J6TAY8_9BACT</name>
<feature type="domain" description="Transposase IS801/IS1294" evidence="1">
    <location>
        <begin position="141"/>
        <end position="303"/>
    </location>
</feature>
<dbReference type="Pfam" id="PF14319">
    <property type="entry name" value="Zn_Tnp_IS91"/>
    <property type="match status" value="1"/>
</dbReference>
<dbReference type="InterPro" id="IPR007069">
    <property type="entry name" value="Transposase_32"/>
</dbReference>
<proteinExistence type="predicted"/>
<evidence type="ECO:0000313" key="3">
    <source>
        <dbReference type="EMBL" id="MBC8316281.1"/>
    </source>
</evidence>
<dbReference type="EMBL" id="JACNJZ010000009">
    <property type="protein sequence ID" value="MBC8316281.1"/>
    <property type="molecule type" value="Genomic_DNA"/>
</dbReference>